<keyword evidence="2" id="KW-0067">ATP-binding</keyword>
<feature type="compositionally biased region" description="Polar residues" evidence="3">
    <location>
        <begin position="757"/>
        <end position="769"/>
    </location>
</feature>
<dbReference type="AlphaFoldDB" id="A0A836HB52"/>
<dbReference type="Proteomes" id="UP000673552">
    <property type="component" value="Chromosome 28"/>
</dbReference>
<evidence type="ECO:0000313" key="6">
    <source>
        <dbReference type="Proteomes" id="UP000673552"/>
    </source>
</evidence>
<dbReference type="EMBL" id="JAFEUZ010000028">
    <property type="protein sequence ID" value="KAG5474446.1"/>
    <property type="molecule type" value="Genomic_DNA"/>
</dbReference>
<dbReference type="RefSeq" id="XP_067177388.1">
    <property type="nucleotide sequence ID" value="XM_067320778.1"/>
</dbReference>
<protein>
    <recommendedName>
        <fullName evidence="4">Protein kinase domain-containing protein</fullName>
    </recommendedName>
</protein>
<dbReference type="GO" id="GO:0004674">
    <property type="term" value="F:protein serine/threonine kinase activity"/>
    <property type="evidence" value="ECO:0007669"/>
    <property type="project" value="TreeGrafter"/>
</dbReference>
<evidence type="ECO:0000256" key="2">
    <source>
        <dbReference type="ARBA" id="ARBA00022840"/>
    </source>
</evidence>
<sequence>MTAGKVIGNEVQYRLDAPIASGAFSTVWRCTELSSGQTYAMKIVDKRVAQREKMTEALIREVNALDIAGSSPYVTGLVDRMISKHNYYLVMDLVEGGTLLDLIRERRQELRRIQLPTSSGRSPTNLPQSLAAPFMPYDRVQHYFKQLLLALSTLHDRDIVHRDVKPENILLNKRRTRVVLSDFGFACHCAPGSKLHRACGTLKYCAPELLREHPSYDGRKVDVWAAGVTLYVMLFGGFPYRCSRSDPDAMLELIETTTYSLPRPIPAVIEDMLQHMLCVDAAQRWTVKQLLQHPWMSVLELYSPSACSPLACSPTARSPSARSTASERSQSARALASEALTPLVTTVPITAGVLAEMLLHDCPLAGSLPFDEDDVDDGFYRSIDHFRLDSSTNSCPIQVNTPTLLARQRSSHASSQLSHREDATLSVSSSASRLQRDDSTTVQGGEWGTCSASASFAVSTPSARPLRTPKKQKILQCGIEFTSMTSIKSSSSSDETEGVEREDNSGDENDDADEVLEGTVAAGLVGSMPVETSLAACAPSASDTQRPARWGRYAYGLWLTTSMAAHFVAFVVVCVVAVALRVFLKCDIIDLPLPKVVRGYISFILATPLRRPHTHLSGAAPTLSRLPGASSAASPLAGHQEDSHVGSSTPRPPVPAPLLGSGLRYYVRTADKMMRDSFVGSVVMSRNASLMDFIHRSTSAPLSRQLSEDHPISTSPALRSRSTTEPIPSCESCRSPEEVTTNEAYAEVGERAAMTRLLSSEKSQRSPNRPASRAGGRGEGSSDQRGQEERASLLDKEESSPQLSPTLFLSAEHPISATTGAIARLKNTTDANTLPKSEFQLVDSQGGSTDDTGSGGRALNKLAYSPHQTLLHSPIAPMPTAPGADHRGAEDFPLIAETAHA</sequence>
<dbReference type="SMART" id="SM00220">
    <property type="entry name" value="S_TKc"/>
    <property type="match status" value="1"/>
</dbReference>
<dbReference type="PANTHER" id="PTHR24346">
    <property type="entry name" value="MAP/MICROTUBULE AFFINITY-REGULATING KINASE"/>
    <property type="match status" value="1"/>
</dbReference>
<dbReference type="PROSITE" id="PS50011">
    <property type="entry name" value="PROTEIN_KINASE_DOM"/>
    <property type="match status" value="1"/>
</dbReference>
<evidence type="ECO:0000256" key="3">
    <source>
        <dbReference type="SAM" id="MobiDB-lite"/>
    </source>
</evidence>
<dbReference type="GO" id="GO:0035556">
    <property type="term" value="P:intracellular signal transduction"/>
    <property type="evidence" value="ECO:0007669"/>
    <property type="project" value="TreeGrafter"/>
</dbReference>
<dbReference type="InterPro" id="IPR008271">
    <property type="entry name" value="Ser/Thr_kinase_AS"/>
</dbReference>
<dbReference type="Gene3D" id="1.10.510.10">
    <property type="entry name" value="Transferase(Phosphotransferase) domain 1"/>
    <property type="match status" value="1"/>
</dbReference>
<dbReference type="GO" id="GO:0005524">
    <property type="term" value="F:ATP binding"/>
    <property type="evidence" value="ECO:0007669"/>
    <property type="project" value="UniProtKB-KW"/>
</dbReference>
<dbReference type="KEGG" id="lmat:92513290"/>
<dbReference type="Pfam" id="PF00069">
    <property type="entry name" value="Pkinase"/>
    <property type="match status" value="1"/>
</dbReference>
<organism evidence="5 6">
    <name type="scientific">Leishmania martiniquensis</name>
    <dbReference type="NCBI Taxonomy" id="1580590"/>
    <lineage>
        <taxon>Eukaryota</taxon>
        <taxon>Discoba</taxon>
        <taxon>Euglenozoa</taxon>
        <taxon>Kinetoplastea</taxon>
        <taxon>Metakinetoplastina</taxon>
        <taxon>Trypanosomatida</taxon>
        <taxon>Trypanosomatidae</taxon>
        <taxon>Leishmaniinae</taxon>
        <taxon>Leishmania</taxon>
    </lineage>
</organism>
<name>A0A836HB52_9TRYP</name>
<feature type="region of interest" description="Disordered" evidence="3">
    <location>
        <begin position="406"/>
        <end position="446"/>
    </location>
</feature>
<dbReference type="PROSITE" id="PS00108">
    <property type="entry name" value="PROTEIN_KINASE_ST"/>
    <property type="match status" value="1"/>
</dbReference>
<proteinExistence type="predicted"/>
<feature type="region of interest" description="Disordered" evidence="3">
    <location>
        <begin position="701"/>
        <end position="741"/>
    </location>
</feature>
<feature type="region of interest" description="Disordered" evidence="3">
    <location>
        <begin position="616"/>
        <end position="656"/>
    </location>
</feature>
<accession>A0A836HB52</accession>
<gene>
    <name evidence="5" type="ORF">LSCM1_03230</name>
</gene>
<dbReference type="PANTHER" id="PTHR24346:SF75">
    <property type="entry name" value="AURORA KINASE"/>
    <property type="match status" value="1"/>
</dbReference>
<feature type="region of interest" description="Disordered" evidence="3">
    <location>
        <begin position="757"/>
        <end position="803"/>
    </location>
</feature>
<dbReference type="GeneID" id="92513290"/>
<dbReference type="GO" id="GO:0005737">
    <property type="term" value="C:cytoplasm"/>
    <property type="evidence" value="ECO:0007669"/>
    <property type="project" value="TreeGrafter"/>
</dbReference>
<keyword evidence="6" id="KW-1185">Reference proteome</keyword>
<dbReference type="InterPro" id="IPR000719">
    <property type="entry name" value="Prot_kinase_dom"/>
</dbReference>
<feature type="compositionally biased region" description="Polar residues" evidence="3">
    <location>
        <begin position="712"/>
        <end position="726"/>
    </location>
</feature>
<dbReference type="OrthoDB" id="40902at2759"/>
<dbReference type="InterPro" id="IPR011009">
    <property type="entry name" value="Kinase-like_dom_sf"/>
</dbReference>
<evidence type="ECO:0000259" key="4">
    <source>
        <dbReference type="PROSITE" id="PS50011"/>
    </source>
</evidence>
<comment type="caution">
    <text evidence="5">The sequence shown here is derived from an EMBL/GenBank/DDBJ whole genome shotgun (WGS) entry which is preliminary data.</text>
</comment>
<dbReference type="FunFam" id="1.10.510.10:FF:001268">
    <property type="entry name" value="Protein lipid droplet kinase (LDK)"/>
    <property type="match status" value="1"/>
</dbReference>
<feature type="region of interest" description="Disordered" evidence="3">
    <location>
        <begin position="486"/>
        <end position="513"/>
    </location>
</feature>
<evidence type="ECO:0000256" key="1">
    <source>
        <dbReference type="ARBA" id="ARBA00022741"/>
    </source>
</evidence>
<feature type="domain" description="Protein kinase" evidence="4">
    <location>
        <begin position="13"/>
        <end position="296"/>
    </location>
</feature>
<reference evidence="5 6" key="1">
    <citation type="submission" date="2021-03" db="EMBL/GenBank/DDBJ databases">
        <title>Leishmania (Mundinia) martiniquensis Genome sequencing and assembly.</title>
        <authorList>
            <person name="Almutairi H."/>
            <person name="Gatherer D."/>
        </authorList>
    </citation>
    <scope>NUCLEOTIDE SEQUENCE [LARGE SCALE GENOMIC DNA]</scope>
    <source>
        <strain evidence="5">LSCM1</strain>
    </source>
</reference>
<feature type="compositionally biased region" description="Basic and acidic residues" evidence="3">
    <location>
        <begin position="780"/>
        <end position="799"/>
    </location>
</feature>
<dbReference type="SUPFAM" id="SSF56112">
    <property type="entry name" value="Protein kinase-like (PK-like)"/>
    <property type="match status" value="1"/>
</dbReference>
<feature type="compositionally biased region" description="Low complexity" evidence="3">
    <location>
        <begin position="623"/>
        <end position="638"/>
    </location>
</feature>
<keyword evidence="1" id="KW-0547">Nucleotide-binding</keyword>
<evidence type="ECO:0000313" key="5">
    <source>
        <dbReference type="EMBL" id="KAG5474446.1"/>
    </source>
</evidence>